<sequence>MTNLSRLRHLISGRSSLHPTGLLLGVFSVLYLLSISYYRSTSYRDPTSNFFDPNRAYEQRYSAHRIQEAKTFLSRAGDFPSRAKPLSNSQATICVGIVTVRRRRAQYVGLTIASLLGGLTESERDTIFLDLLIGHTDPSTHPIFSEKWVEVLPDRVLLYPKEDDPDYEQIREWEEGGWYRNKTIYDFTHLMKDCYDTGADYVAMVEDDTLAAKGWLSSTLHALDVIQQRSIAGQDWVYLRLFYIDDLLGWNSEEWPRYYALSFVAWAAATGFVVFMKRRFFKTTPSSAIWIISLLFIPAFIGLHFIAGRQTIWPIRPGVHEMNKYGCCSQGLVFPRSIVPRFLEHTDLTTDWLVDMMVEKIADKEEWNRYVVVPPVLQHIGSVTILAATFSQTSYASLLAEDAVAAYLNSEQQQQQQQQQQRYARLQNQYGHLTGRTSSSDNNVGQAASCGEALPSKGRRSVAPERPVPPFRRRCEDPGGLTFTNYPENVG</sequence>
<feature type="compositionally biased region" description="Polar residues" evidence="1">
    <location>
        <begin position="432"/>
        <end position="446"/>
    </location>
</feature>
<gene>
    <name evidence="3" type="ORF">BO87DRAFT_419197</name>
</gene>
<feature type="region of interest" description="Disordered" evidence="1">
    <location>
        <begin position="432"/>
        <end position="491"/>
    </location>
</feature>
<evidence type="ECO:0000313" key="4">
    <source>
        <dbReference type="Proteomes" id="UP000247647"/>
    </source>
</evidence>
<keyword evidence="2" id="KW-0472">Membrane</keyword>
<dbReference type="GO" id="GO:0016757">
    <property type="term" value="F:glycosyltransferase activity"/>
    <property type="evidence" value="ECO:0007669"/>
    <property type="project" value="InterPro"/>
</dbReference>
<dbReference type="RefSeq" id="XP_025475567.1">
    <property type="nucleotide sequence ID" value="XM_025626931.1"/>
</dbReference>
<dbReference type="Proteomes" id="UP000247647">
    <property type="component" value="Unassembled WGS sequence"/>
</dbReference>
<evidence type="ECO:0000256" key="2">
    <source>
        <dbReference type="SAM" id="Phobius"/>
    </source>
</evidence>
<keyword evidence="4" id="KW-1185">Reference proteome</keyword>
<dbReference type="GO" id="GO:0000139">
    <property type="term" value="C:Golgi membrane"/>
    <property type="evidence" value="ECO:0007669"/>
    <property type="project" value="InterPro"/>
</dbReference>
<evidence type="ECO:0000313" key="3">
    <source>
        <dbReference type="EMBL" id="PYH30089.1"/>
    </source>
</evidence>
<reference evidence="3" key="1">
    <citation type="submission" date="2016-12" db="EMBL/GenBank/DDBJ databases">
        <title>The genomes of Aspergillus section Nigri reveals drivers in fungal speciation.</title>
        <authorList>
            <consortium name="DOE Joint Genome Institute"/>
            <person name="Vesth T.C."/>
            <person name="Nybo J."/>
            <person name="Theobald S."/>
            <person name="Brandl J."/>
            <person name="Frisvad J.C."/>
            <person name="Nielsen K.F."/>
            <person name="Lyhne E.K."/>
            <person name="Kogle M.E."/>
            <person name="Kuo A."/>
            <person name="Riley R."/>
            <person name="Clum A."/>
            <person name="Nolan M."/>
            <person name="Lipzen A."/>
            <person name="Salamov A."/>
            <person name="Henrissat B."/>
            <person name="Wiebenga A."/>
            <person name="De Vries R.P."/>
            <person name="Grigoriev I.V."/>
            <person name="Mortensen U.H."/>
            <person name="Andersen M.R."/>
            <person name="Baker S.E."/>
        </authorList>
    </citation>
    <scope>NUCLEOTIDE SEQUENCE [LARGE SCALE GENOMIC DNA]</scope>
    <source>
        <strain evidence="3">CBS 115656</strain>
    </source>
</reference>
<feature type="compositionally biased region" description="Polar residues" evidence="1">
    <location>
        <begin position="482"/>
        <end position="491"/>
    </location>
</feature>
<accession>A0A318Y835</accession>
<feature type="transmembrane region" description="Helical" evidence="2">
    <location>
        <begin position="21"/>
        <end position="38"/>
    </location>
</feature>
<dbReference type="GO" id="GO:0006506">
    <property type="term" value="P:GPI anchor biosynthetic process"/>
    <property type="evidence" value="ECO:0007669"/>
    <property type="project" value="InterPro"/>
</dbReference>
<keyword evidence="2" id="KW-0812">Transmembrane</keyword>
<dbReference type="PANTHER" id="PTHR31410:SF1">
    <property type="entry name" value="POST-GPI ATTACHMENT TO PROTEINS FACTOR 4"/>
    <property type="match status" value="1"/>
</dbReference>
<evidence type="ECO:0008006" key="5">
    <source>
        <dbReference type="Google" id="ProtNLM"/>
    </source>
</evidence>
<dbReference type="InterPro" id="IPR029675">
    <property type="entry name" value="PGAP4"/>
</dbReference>
<dbReference type="OrthoDB" id="2016523at2759"/>
<dbReference type="PANTHER" id="PTHR31410">
    <property type="entry name" value="TRANSMEMBRANE PROTEIN 246"/>
    <property type="match status" value="1"/>
</dbReference>
<feature type="transmembrane region" description="Helical" evidence="2">
    <location>
        <begin position="258"/>
        <end position="276"/>
    </location>
</feature>
<evidence type="ECO:0000256" key="1">
    <source>
        <dbReference type="SAM" id="MobiDB-lite"/>
    </source>
</evidence>
<proteinExistence type="predicted"/>
<protein>
    <recommendedName>
        <fullName evidence="5">Integral membrane protein</fullName>
    </recommendedName>
</protein>
<dbReference type="CDD" id="cd22189">
    <property type="entry name" value="PGAP4-like_fungal"/>
    <property type="match status" value="1"/>
</dbReference>
<keyword evidence="2" id="KW-1133">Transmembrane helix</keyword>
<dbReference type="GeneID" id="37129387"/>
<organism evidence="3 4">
    <name type="scientific">Aspergillus neoniger (strain CBS 115656)</name>
    <dbReference type="NCBI Taxonomy" id="1448310"/>
    <lineage>
        <taxon>Eukaryota</taxon>
        <taxon>Fungi</taxon>
        <taxon>Dikarya</taxon>
        <taxon>Ascomycota</taxon>
        <taxon>Pezizomycotina</taxon>
        <taxon>Eurotiomycetes</taxon>
        <taxon>Eurotiomycetidae</taxon>
        <taxon>Eurotiales</taxon>
        <taxon>Aspergillaceae</taxon>
        <taxon>Aspergillus</taxon>
        <taxon>Aspergillus subgen. Circumdati</taxon>
    </lineage>
</organism>
<dbReference type="AlphaFoldDB" id="A0A318Y835"/>
<dbReference type="EMBL" id="KZ821484">
    <property type="protein sequence ID" value="PYH30089.1"/>
    <property type="molecule type" value="Genomic_DNA"/>
</dbReference>
<name>A0A318Y835_ASPNB</name>
<feature type="transmembrane region" description="Helical" evidence="2">
    <location>
        <begin position="288"/>
        <end position="307"/>
    </location>
</feature>